<dbReference type="Gene3D" id="1.25.10.10">
    <property type="entry name" value="Leucine-rich Repeat Variant"/>
    <property type="match status" value="2"/>
</dbReference>
<evidence type="ECO:0000256" key="2">
    <source>
        <dbReference type="PROSITE-ProRule" id="PRU00317"/>
    </source>
</evidence>
<evidence type="ECO:0000313" key="6">
    <source>
        <dbReference type="Proteomes" id="UP000070412"/>
    </source>
</evidence>
<feature type="compositionally biased region" description="Basic and acidic residues" evidence="3">
    <location>
        <begin position="679"/>
        <end position="694"/>
    </location>
</feature>
<feature type="repeat" description="Pumilio" evidence="2">
    <location>
        <begin position="616"/>
        <end position="651"/>
    </location>
</feature>
<feature type="compositionally biased region" description="Acidic residues" evidence="3">
    <location>
        <begin position="85"/>
        <end position="97"/>
    </location>
</feature>
<dbReference type="Pfam" id="PF22493">
    <property type="entry name" value="PUF_NOP9"/>
    <property type="match status" value="1"/>
</dbReference>
<evidence type="ECO:0000313" key="4">
    <source>
        <dbReference type="EMBL" id="KAF7491636.1"/>
    </source>
</evidence>
<dbReference type="InterPro" id="IPR011989">
    <property type="entry name" value="ARM-like"/>
</dbReference>
<feature type="repeat" description="Pumilio" evidence="2">
    <location>
        <begin position="577"/>
        <end position="615"/>
    </location>
</feature>
<keyword evidence="1" id="KW-0677">Repeat</keyword>
<dbReference type="GO" id="GO:0000056">
    <property type="term" value="P:ribosomal small subunit export from nucleus"/>
    <property type="evidence" value="ECO:0007669"/>
    <property type="project" value="TreeGrafter"/>
</dbReference>
<feature type="region of interest" description="Disordered" evidence="3">
    <location>
        <begin position="1"/>
        <end position="148"/>
    </location>
</feature>
<organism evidence="4">
    <name type="scientific">Sarcoptes scabiei</name>
    <name type="common">Itch mite</name>
    <name type="synonym">Acarus scabiei</name>
    <dbReference type="NCBI Taxonomy" id="52283"/>
    <lineage>
        <taxon>Eukaryota</taxon>
        <taxon>Metazoa</taxon>
        <taxon>Ecdysozoa</taxon>
        <taxon>Arthropoda</taxon>
        <taxon>Chelicerata</taxon>
        <taxon>Arachnida</taxon>
        <taxon>Acari</taxon>
        <taxon>Acariformes</taxon>
        <taxon>Sarcoptiformes</taxon>
        <taxon>Astigmata</taxon>
        <taxon>Psoroptidia</taxon>
        <taxon>Sarcoptoidea</taxon>
        <taxon>Sarcoptidae</taxon>
        <taxon>Sarcoptinae</taxon>
        <taxon>Sarcoptes</taxon>
    </lineage>
</organism>
<dbReference type="EMBL" id="WVUK01000058">
    <property type="protein sequence ID" value="KAF7491636.1"/>
    <property type="molecule type" value="Genomic_DNA"/>
</dbReference>
<evidence type="ECO:0000313" key="5">
    <source>
        <dbReference type="EnsemblMetazoa" id="KAF7491636.1"/>
    </source>
</evidence>
<sequence length="725" mass="84989">MPRARARKTTVRKTKSAKKEEKNVENESIVEETVEETMNDTDDQKMENQSEDASIDTDANQIEESEHNGFEVQEEDLKEENKVQEEDDDFDEDEMEIKDEINPSESKNETSSNVSDKSSPTSKKDSRNESRRHRHDSQEKEIKDKDYDESYFKRMHKRAMGKFHDPTDKELFTDNIQKNLKNKEMKLIRYEYSASCIVWLIENIDDLAQTRKLIEKIIPEEIEEKYISNRNVCSVLECIMDLVFKKLTREKDFETENSKWIIKWLDSLAKTVIENINPLLTSATDSGDHILILLIEILGGIRTGRHWNRKKLRFVGGEKINLEEIIKEDFALKEIPPQFKHHLKRLTKIVILDSNDKKIKDIIFTRCTNLSQYLLFILRVRYSELCQMVVKKLIEIVFESDDTRDFICQSASGAYIVEILLLVASESRLSKIWTKHIKSNLKPFWQHEISHFIIQRMIDAIKEANLFTDVSQELFPCLEEVFKCNRPAIGVCLAKACRYHQTLQNEFVTAICKAFDCDSSKNKQIDVVSKILFFEHQFQKPTRNRENNYSIWLYGSLMLQHMFYYAKTYKISKSLLALQPYNLIKICIDRSGSHLIESFLNSSTVELKYKSEFVERLLGHYSKLSRDRFGSRILDNILKQSNEDVRSTILEELEEAKRSDRRGDNPRFMRGKGSYHSGSDSHGKRKREFDDFPPKRFRNPFGGDSVGHLNRRDRGPINGRSGRRF</sequence>
<reference evidence="5" key="3">
    <citation type="submission" date="2022-06" db="UniProtKB">
        <authorList>
            <consortium name="EnsemblMetazoa"/>
        </authorList>
    </citation>
    <scope>IDENTIFICATION</scope>
</reference>
<dbReference type="GO" id="GO:0030686">
    <property type="term" value="C:90S preribosome"/>
    <property type="evidence" value="ECO:0007669"/>
    <property type="project" value="TreeGrafter"/>
</dbReference>
<dbReference type="InterPro" id="IPR040000">
    <property type="entry name" value="NOP9"/>
</dbReference>
<feature type="region of interest" description="Disordered" evidence="3">
    <location>
        <begin position="655"/>
        <end position="725"/>
    </location>
</feature>
<keyword evidence="6" id="KW-1185">Reference proteome</keyword>
<dbReference type="EnsemblMetazoa" id="SSS_7911s_mrna">
    <property type="protein sequence ID" value="KAF7491636.1"/>
    <property type="gene ID" value="SSS_7911"/>
</dbReference>
<feature type="compositionally biased region" description="Acidic residues" evidence="3">
    <location>
        <begin position="28"/>
        <end position="41"/>
    </location>
</feature>
<name>A0A834R7U3_SARSC</name>
<gene>
    <name evidence="4" type="ORF">SSS_7911</name>
</gene>
<reference evidence="6" key="1">
    <citation type="journal article" date="2020" name="PLoS Negl. Trop. Dis.">
        <title>High-quality nuclear genome for Sarcoptes scabiei-A critical resource for a neglected parasite.</title>
        <authorList>
            <person name="Korhonen P.K."/>
            <person name="Gasser R.B."/>
            <person name="Ma G."/>
            <person name="Wang T."/>
            <person name="Stroehlein A.J."/>
            <person name="Young N.D."/>
            <person name="Ang C.S."/>
            <person name="Fernando D.D."/>
            <person name="Lu H.C."/>
            <person name="Taylor S."/>
            <person name="Reynolds S.L."/>
            <person name="Mofiz E."/>
            <person name="Najaraj S.H."/>
            <person name="Gowda H."/>
            <person name="Madugundu A."/>
            <person name="Renuse S."/>
            <person name="Holt D."/>
            <person name="Pandey A."/>
            <person name="Papenfuss A.T."/>
            <person name="Fischer K."/>
        </authorList>
    </citation>
    <scope>NUCLEOTIDE SEQUENCE [LARGE SCALE GENOMIC DNA]</scope>
</reference>
<accession>A0A834R7U3</accession>
<proteinExistence type="predicted"/>
<dbReference type="SMART" id="SM00025">
    <property type="entry name" value="Pumilio"/>
    <property type="match status" value="3"/>
</dbReference>
<feature type="compositionally biased region" description="Basic residues" evidence="3">
    <location>
        <begin position="1"/>
        <end position="16"/>
    </location>
</feature>
<evidence type="ECO:0000256" key="1">
    <source>
        <dbReference type="ARBA" id="ARBA00022737"/>
    </source>
</evidence>
<dbReference type="GO" id="GO:0030688">
    <property type="term" value="C:preribosome, small subunit precursor"/>
    <property type="evidence" value="ECO:0007669"/>
    <property type="project" value="TreeGrafter"/>
</dbReference>
<protein>
    <submittedName>
        <fullName evidence="4">Nucleolar protein 9</fullName>
    </submittedName>
</protein>
<dbReference type="PANTHER" id="PTHR13102:SF0">
    <property type="entry name" value="NUCLEOLAR PROTEIN 9"/>
    <property type="match status" value="1"/>
</dbReference>
<dbReference type="OrthoDB" id="9987665at2759"/>
<dbReference type="SUPFAM" id="SSF48371">
    <property type="entry name" value="ARM repeat"/>
    <property type="match status" value="1"/>
</dbReference>
<evidence type="ECO:0000256" key="3">
    <source>
        <dbReference type="SAM" id="MobiDB-lite"/>
    </source>
</evidence>
<dbReference type="GO" id="GO:0000472">
    <property type="term" value="P:endonucleolytic cleavage to generate mature 5'-end of SSU-rRNA from (SSU-rRNA, 5.8S rRNA, LSU-rRNA)"/>
    <property type="evidence" value="ECO:0007669"/>
    <property type="project" value="TreeGrafter"/>
</dbReference>
<feature type="compositionally biased region" description="Basic and acidic residues" evidence="3">
    <location>
        <begin position="136"/>
        <end position="148"/>
    </location>
</feature>
<dbReference type="GO" id="GO:0005730">
    <property type="term" value="C:nucleolus"/>
    <property type="evidence" value="ECO:0007669"/>
    <property type="project" value="TreeGrafter"/>
</dbReference>
<reference evidence="4" key="2">
    <citation type="submission" date="2020-01" db="EMBL/GenBank/DDBJ databases">
        <authorList>
            <person name="Korhonen P.K.K."/>
            <person name="Guangxu M.G."/>
            <person name="Wang T.W."/>
            <person name="Stroehlein A.J.S."/>
            <person name="Young N.D."/>
            <person name="Ang C.-S.A."/>
            <person name="Fernando D.W.F."/>
            <person name="Lu H.L."/>
            <person name="Taylor S.T."/>
            <person name="Ehtesham M.E.M."/>
            <person name="Najaraj S.H.N."/>
            <person name="Harsha G.H.G."/>
            <person name="Madugundu A.M."/>
            <person name="Renuse S.R."/>
            <person name="Holt D.H."/>
            <person name="Pandey A.P."/>
            <person name="Papenfuss A.P."/>
            <person name="Gasser R.B.G."/>
            <person name="Fischer K.F."/>
        </authorList>
    </citation>
    <scope>NUCLEOTIDE SEQUENCE</scope>
    <source>
        <strain evidence="4">SSS_KF_BRIS2020</strain>
    </source>
</reference>
<dbReference type="InterPro" id="IPR001313">
    <property type="entry name" value="Pumilio_RNA-bd_rpt"/>
</dbReference>
<dbReference type="GO" id="GO:0003723">
    <property type="term" value="F:RNA binding"/>
    <property type="evidence" value="ECO:0007669"/>
    <property type="project" value="InterPro"/>
</dbReference>
<dbReference type="GO" id="GO:0000447">
    <property type="term" value="P:endonucleolytic cleavage in ITS1 to separate SSU-rRNA from 5.8S rRNA and LSU-rRNA from tricistronic rRNA transcript (SSU-rRNA, 5.8S rRNA, LSU-rRNA)"/>
    <property type="evidence" value="ECO:0007669"/>
    <property type="project" value="TreeGrafter"/>
</dbReference>
<dbReference type="InterPro" id="IPR016024">
    <property type="entry name" value="ARM-type_fold"/>
</dbReference>
<dbReference type="PROSITE" id="PS50302">
    <property type="entry name" value="PUM"/>
    <property type="match status" value="2"/>
</dbReference>
<dbReference type="PANTHER" id="PTHR13102">
    <property type="entry name" value="NUCLEOLAR PROTEIN 9"/>
    <property type="match status" value="1"/>
</dbReference>
<dbReference type="AlphaFoldDB" id="A0A834R7U3"/>
<dbReference type="GO" id="GO:0000480">
    <property type="term" value="P:endonucleolytic cleavage in 5'-ETS of tricistronic rRNA transcript (SSU-rRNA, 5.8S rRNA, LSU-rRNA)"/>
    <property type="evidence" value="ECO:0007669"/>
    <property type="project" value="TreeGrafter"/>
</dbReference>
<feature type="compositionally biased region" description="Polar residues" evidence="3">
    <location>
        <begin position="103"/>
        <end position="114"/>
    </location>
</feature>
<feature type="compositionally biased region" description="Basic and acidic residues" evidence="3">
    <location>
        <begin position="655"/>
        <end position="667"/>
    </location>
</feature>
<dbReference type="Proteomes" id="UP000070412">
    <property type="component" value="Unassembled WGS sequence"/>
</dbReference>